<evidence type="ECO:0000256" key="1">
    <source>
        <dbReference type="ARBA" id="ARBA00001164"/>
    </source>
</evidence>
<dbReference type="InterPro" id="IPR001240">
    <property type="entry name" value="PRAI_dom"/>
</dbReference>
<dbReference type="EC" id="5.3.1.24" evidence="3 9"/>
<evidence type="ECO:0000256" key="4">
    <source>
        <dbReference type="ARBA" id="ARBA00022272"/>
    </source>
</evidence>
<dbReference type="GO" id="GO:0004640">
    <property type="term" value="F:phosphoribosylanthranilate isomerase activity"/>
    <property type="evidence" value="ECO:0007669"/>
    <property type="project" value="UniProtKB-UniRule"/>
</dbReference>
<keyword evidence="6 9" id="KW-0822">Tryptophan biosynthesis</keyword>
<dbReference type="UniPathway" id="UPA00035">
    <property type="reaction ID" value="UER00042"/>
</dbReference>
<keyword evidence="8 9" id="KW-0413">Isomerase</keyword>
<dbReference type="STRING" id="926567.TheveDRAFT_0336"/>
<evidence type="ECO:0000256" key="3">
    <source>
        <dbReference type="ARBA" id="ARBA00012572"/>
    </source>
</evidence>
<dbReference type="HAMAP" id="MF_00135">
    <property type="entry name" value="PRAI"/>
    <property type="match status" value="1"/>
</dbReference>
<evidence type="ECO:0000256" key="5">
    <source>
        <dbReference type="ARBA" id="ARBA00022605"/>
    </source>
</evidence>
<evidence type="ECO:0000313" key="11">
    <source>
        <dbReference type="EMBL" id="EHM09506.1"/>
    </source>
</evidence>
<proteinExistence type="inferred from homology"/>
<dbReference type="eggNOG" id="COG0135">
    <property type="taxonomic scope" value="Bacteria"/>
</dbReference>
<keyword evidence="5 9" id="KW-0028">Amino-acid biosynthesis</keyword>
<dbReference type="AlphaFoldDB" id="H0UP93"/>
<evidence type="ECO:0000256" key="9">
    <source>
        <dbReference type="HAMAP-Rule" id="MF_00135"/>
    </source>
</evidence>
<evidence type="ECO:0000256" key="2">
    <source>
        <dbReference type="ARBA" id="ARBA00004664"/>
    </source>
</evidence>
<keyword evidence="7 9" id="KW-0057">Aromatic amino acid biosynthesis</keyword>
<dbReference type="Pfam" id="PF00697">
    <property type="entry name" value="PRAI"/>
    <property type="match status" value="1"/>
</dbReference>
<dbReference type="HOGENOM" id="CLU_076364_2_0_0"/>
<accession>H0UP93</accession>
<dbReference type="SUPFAM" id="SSF51366">
    <property type="entry name" value="Ribulose-phoshate binding barrel"/>
    <property type="match status" value="1"/>
</dbReference>
<dbReference type="InterPro" id="IPR011060">
    <property type="entry name" value="RibuloseP-bd_barrel"/>
</dbReference>
<dbReference type="InterPro" id="IPR013785">
    <property type="entry name" value="Aldolase_TIM"/>
</dbReference>
<reference evidence="11 12" key="1">
    <citation type="submission" date="2011-10" db="EMBL/GenBank/DDBJ databases">
        <title>The Noncontiguous Finished genome of Thermanaerovibrio velox DSM 12556.</title>
        <authorList>
            <consortium name="US DOE Joint Genome Institute (JGI-PGF)"/>
            <person name="Lucas S."/>
            <person name="Copeland A."/>
            <person name="Lapidus A."/>
            <person name="Glavina del Rio T."/>
            <person name="Dalin E."/>
            <person name="Tice H."/>
            <person name="Bruce D."/>
            <person name="Goodwin L."/>
            <person name="Pitluck S."/>
            <person name="Peters L."/>
            <person name="Mikhailova N."/>
            <person name="Teshima H."/>
            <person name="Kyrpides N."/>
            <person name="Mavromatis K."/>
            <person name="Ivanova N."/>
            <person name="Markowitz V."/>
            <person name="Cheng J.-F."/>
            <person name="Hugenholtz P."/>
            <person name="Woyke T."/>
            <person name="Wu D."/>
            <person name="Spring S."/>
            <person name="Brambilla E.-M."/>
            <person name="Klenk H.-P."/>
            <person name="Eisen J.A."/>
        </authorList>
    </citation>
    <scope>NUCLEOTIDE SEQUENCE [LARGE SCALE GENOMIC DNA]</scope>
    <source>
        <strain evidence="11 12">DSM 12556</strain>
    </source>
</reference>
<evidence type="ECO:0000256" key="7">
    <source>
        <dbReference type="ARBA" id="ARBA00023141"/>
    </source>
</evidence>
<dbReference type="PANTHER" id="PTHR42894:SF1">
    <property type="entry name" value="N-(5'-PHOSPHORIBOSYL)ANTHRANILATE ISOMERASE"/>
    <property type="match status" value="1"/>
</dbReference>
<name>H0UP93_9BACT</name>
<feature type="domain" description="N-(5'phosphoribosyl) anthranilate isomerase (PRAI)" evidence="10">
    <location>
        <begin position="4"/>
        <end position="194"/>
    </location>
</feature>
<dbReference type="GO" id="GO:0000162">
    <property type="term" value="P:L-tryptophan biosynthetic process"/>
    <property type="evidence" value="ECO:0007669"/>
    <property type="project" value="UniProtKB-UniRule"/>
</dbReference>
<keyword evidence="12" id="KW-1185">Reference proteome</keyword>
<gene>
    <name evidence="9" type="primary">trpF</name>
    <name evidence="11" type="ORF">TheveDRAFT_0336</name>
</gene>
<evidence type="ECO:0000256" key="8">
    <source>
        <dbReference type="ARBA" id="ARBA00023235"/>
    </source>
</evidence>
<comment type="catalytic activity">
    <reaction evidence="1 9">
        <text>N-(5-phospho-beta-D-ribosyl)anthranilate = 1-(2-carboxyphenylamino)-1-deoxy-D-ribulose 5-phosphate</text>
        <dbReference type="Rhea" id="RHEA:21540"/>
        <dbReference type="ChEBI" id="CHEBI:18277"/>
        <dbReference type="ChEBI" id="CHEBI:58613"/>
        <dbReference type="EC" id="5.3.1.24"/>
    </reaction>
</comment>
<sequence>MIRVKVCGITREEDALEAARLGADALGFIMAQSPRRVSLGQAASIIQRLPPFLSVVGVMADPTEEELREAVESRMFDYLQFHGNEPPSLLANLPIKTIKALGISLREDLEALESYKEAAHFFLLDTKVKGVSGGTGQPFDWSLLQGVRFSRPFILAGGLGPKNITKAIRQASPHGVDINSAIETSHGIKDHRLMGMAIMAAKGRTPKTREVIIHDT</sequence>
<dbReference type="EMBL" id="CM001377">
    <property type="protein sequence ID" value="EHM09506.1"/>
    <property type="molecule type" value="Genomic_DNA"/>
</dbReference>
<dbReference type="CDD" id="cd00405">
    <property type="entry name" value="PRAI"/>
    <property type="match status" value="1"/>
</dbReference>
<dbReference type="RefSeq" id="WP_006583000.1">
    <property type="nucleotide sequence ID" value="NZ_CM001377.1"/>
</dbReference>
<comment type="similarity">
    <text evidence="9">Belongs to the TrpF family.</text>
</comment>
<dbReference type="Proteomes" id="UP000005730">
    <property type="component" value="Chromosome"/>
</dbReference>
<evidence type="ECO:0000256" key="6">
    <source>
        <dbReference type="ARBA" id="ARBA00022822"/>
    </source>
</evidence>
<dbReference type="InterPro" id="IPR044643">
    <property type="entry name" value="TrpF_fam"/>
</dbReference>
<organism evidence="11 12">
    <name type="scientific">Thermanaerovibrio velox DSM 12556</name>
    <dbReference type="NCBI Taxonomy" id="926567"/>
    <lineage>
        <taxon>Bacteria</taxon>
        <taxon>Thermotogati</taxon>
        <taxon>Synergistota</taxon>
        <taxon>Synergistia</taxon>
        <taxon>Synergistales</taxon>
        <taxon>Synergistaceae</taxon>
        <taxon>Thermanaerovibrio</taxon>
    </lineage>
</organism>
<evidence type="ECO:0000313" key="12">
    <source>
        <dbReference type="Proteomes" id="UP000005730"/>
    </source>
</evidence>
<dbReference type="Gene3D" id="3.20.20.70">
    <property type="entry name" value="Aldolase class I"/>
    <property type="match status" value="1"/>
</dbReference>
<dbReference type="PANTHER" id="PTHR42894">
    <property type="entry name" value="N-(5'-PHOSPHORIBOSYL)ANTHRANILATE ISOMERASE"/>
    <property type="match status" value="1"/>
</dbReference>
<evidence type="ECO:0000259" key="10">
    <source>
        <dbReference type="Pfam" id="PF00697"/>
    </source>
</evidence>
<comment type="pathway">
    <text evidence="2 9">Amino-acid biosynthesis; L-tryptophan biosynthesis; L-tryptophan from chorismate: step 3/5.</text>
</comment>
<protein>
    <recommendedName>
        <fullName evidence="4 9">N-(5'-phosphoribosyl)anthranilate isomerase</fullName>
        <shortName evidence="9">PRAI</shortName>
        <ecNumber evidence="3 9">5.3.1.24</ecNumber>
    </recommendedName>
</protein>